<reference evidence="2 3" key="1">
    <citation type="submission" date="2024-01" db="EMBL/GenBank/DDBJ databases">
        <title>Comparative genomics of Cryptococcus and Kwoniella reveals pathogenesis evolution and contrasting modes of karyotype evolution via chromosome fusion or intercentromeric recombination.</title>
        <authorList>
            <person name="Coelho M.A."/>
            <person name="David-Palma M."/>
            <person name="Shea T."/>
            <person name="Bowers K."/>
            <person name="McGinley-Smith S."/>
            <person name="Mohammad A.W."/>
            <person name="Gnirke A."/>
            <person name="Yurkov A.M."/>
            <person name="Nowrousian M."/>
            <person name="Sun S."/>
            <person name="Cuomo C.A."/>
            <person name="Heitman J."/>
        </authorList>
    </citation>
    <scope>NUCLEOTIDE SEQUENCE [LARGE SCALE GENOMIC DNA]</scope>
    <source>
        <strain evidence="2 3">PYCC6329</strain>
    </source>
</reference>
<feature type="region of interest" description="Disordered" evidence="1">
    <location>
        <begin position="1"/>
        <end position="168"/>
    </location>
</feature>
<evidence type="ECO:0000256" key="1">
    <source>
        <dbReference type="SAM" id="MobiDB-lite"/>
    </source>
</evidence>
<dbReference type="EMBL" id="CP144089">
    <property type="protein sequence ID" value="WWD04460.1"/>
    <property type="molecule type" value="Genomic_DNA"/>
</dbReference>
<sequence length="168" mass="18943">MLIAAGVRYGIKAHKAHERKKKEKEQQEQIQQLQARQRQQEQDIKKKLKKDKDTLRVQDSAKLVLNGRVSPQPRGHDYSEQSKRHRVIPNYEDVTSSRSEHEGSFGHSHHTASSDVRPFKRREDSNSDSDSSVSSGYGDEEASTSTTTYPFASLPANVRADEVTLGLG</sequence>
<accession>A0AAX4KDI6</accession>
<feature type="compositionally biased region" description="Low complexity" evidence="1">
    <location>
        <begin position="28"/>
        <end position="37"/>
    </location>
</feature>
<dbReference type="RefSeq" id="XP_066082427.1">
    <property type="nucleotide sequence ID" value="XM_066226330.1"/>
</dbReference>
<protein>
    <submittedName>
        <fullName evidence="2">Uncharacterized protein</fullName>
    </submittedName>
</protein>
<feature type="compositionally biased region" description="Basic residues" evidence="1">
    <location>
        <begin position="11"/>
        <end position="22"/>
    </location>
</feature>
<evidence type="ECO:0000313" key="3">
    <source>
        <dbReference type="Proteomes" id="UP001358614"/>
    </source>
</evidence>
<dbReference type="GeneID" id="91101333"/>
<keyword evidence="3" id="KW-1185">Reference proteome</keyword>
<dbReference type="AlphaFoldDB" id="A0AAX4KDI6"/>
<proteinExistence type="predicted"/>
<dbReference type="KEGG" id="ker:91101333"/>
<dbReference type="Proteomes" id="UP001358614">
    <property type="component" value="Chromosome 1"/>
</dbReference>
<gene>
    <name evidence="2" type="ORF">V865_002529</name>
</gene>
<name>A0AAX4KDI6_9TREE</name>
<feature type="compositionally biased region" description="Basic and acidic residues" evidence="1">
    <location>
        <begin position="38"/>
        <end position="56"/>
    </location>
</feature>
<organism evidence="2 3">
    <name type="scientific">Kwoniella europaea PYCC6329</name>
    <dbReference type="NCBI Taxonomy" id="1423913"/>
    <lineage>
        <taxon>Eukaryota</taxon>
        <taxon>Fungi</taxon>
        <taxon>Dikarya</taxon>
        <taxon>Basidiomycota</taxon>
        <taxon>Agaricomycotina</taxon>
        <taxon>Tremellomycetes</taxon>
        <taxon>Tremellales</taxon>
        <taxon>Cryptococcaceae</taxon>
        <taxon>Kwoniella</taxon>
    </lineage>
</organism>
<evidence type="ECO:0000313" key="2">
    <source>
        <dbReference type="EMBL" id="WWD04460.1"/>
    </source>
</evidence>